<dbReference type="InterPro" id="IPR020904">
    <property type="entry name" value="Sc_DH/Rdtase_CS"/>
</dbReference>
<dbReference type="PRINTS" id="PR00081">
    <property type="entry name" value="GDHRDH"/>
</dbReference>
<evidence type="ECO:0000256" key="3">
    <source>
        <dbReference type="RuleBase" id="RU000363"/>
    </source>
</evidence>
<keyword evidence="6" id="KW-1185">Reference proteome</keyword>
<reference evidence="5" key="1">
    <citation type="journal article" date="2023" name="Environ. Microbiol.">
        <title>The 2-methylpropene degradation pathway in Mycobacteriaceae family strains.</title>
        <authorList>
            <person name="Helbich S."/>
            <person name="Barrantes I."/>
            <person name="Dos Anjos Borges L.G."/>
            <person name="Pieper D.H."/>
            <person name="Vainshtein Y."/>
            <person name="Sohn K."/>
            <person name="Engesser K.H."/>
        </authorList>
    </citation>
    <scope>NUCLEOTIDE SEQUENCE</scope>
    <source>
        <strain evidence="5">IBE100</strain>
    </source>
</reference>
<proteinExistence type="inferred from homology"/>
<feature type="domain" description="Ketoreductase" evidence="4">
    <location>
        <begin position="6"/>
        <end position="190"/>
    </location>
</feature>
<dbReference type="PANTHER" id="PTHR44196:SF1">
    <property type="entry name" value="DEHYDROGENASE_REDUCTASE SDR FAMILY MEMBER 7B"/>
    <property type="match status" value="1"/>
</dbReference>
<accession>A0ABT6H054</accession>
<comment type="similarity">
    <text evidence="1 3">Belongs to the short-chain dehydrogenases/reductases (SDR) family.</text>
</comment>
<comment type="caution">
    <text evidence="5">The sequence shown here is derived from an EMBL/GenBank/DDBJ whole genome shotgun (WGS) entry which is preliminary data.</text>
</comment>
<evidence type="ECO:0000256" key="1">
    <source>
        <dbReference type="ARBA" id="ARBA00006484"/>
    </source>
</evidence>
<organism evidence="5 6">
    <name type="scientific">Mycolicibacterium gadium</name>
    <name type="common">Mycobacterium gadium</name>
    <dbReference type="NCBI Taxonomy" id="1794"/>
    <lineage>
        <taxon>Bacteria</taxon>
        <taxon>Bacillati</taxon>
        <taxon>Actinomycetota</taxon>
        <taxon>Actinomycetes</taxon>
        <taxon>Mycobacteriales</taxon>
        <taxon>Mycobacteriaceae</taxon>
        <taxon>Mycolicibacterium</taxon>
    </lineage>
</organism>
<protein>
    <submittedName>
        <fullName evidence="5">SDR family oxidoreductase</fullName>
    </submittedName>
</protein>
<dbReference type="PRINTS" id="PR00080">
    <property type="entry name" value="SDRFAMILY"/>
</dbReference>
<dbReference type="InterPro" id="IPR002347">
    <property type="entry name" value="SDR_fam"/>
</dbReference>
<dbReference type="EMBL" id="JAKZMO010000042">
    <property type="protein sequence ID" value="MDG5486726.1"/>
    <property type="molecule type" value="Genomic_DNA"/>
</dbReference>
<dbReference type="Proteomes" id="UP001154266">
    <property type="component" value="Unassembled WGS sequence"/>
</dbReference>
<sequence>MTSVPRTVVITGASRGLGLASACELYKRGWRVIGAMRSVDAGLAAIRELTGAATGDPCLHGVQLDLTDARSVDAASEAIVDLVGAPDVLVHNAGIAVAGFAEETPPAEWHRVFATNVFGPAALTNAFLPPMRDAGRGRIVVVSSTSAVRGMPLAAVYSASKAAMERWAESLAAEVAPYGIGVTILLAGTYDTDLTHDGAAVYRDDSGPYGPQRPRMEKRGRMAVRLANPPQRFARSLARALERDRQPIVHRGAGVDAKIYRSVARLMPTIAMHHMIRVGLGQPRFGTLGASGADRPATEGNA</sequence>
<dbReference type="InterPro" id="IPR057326">
    <property type="entry name" value="KR_dom"/>
</dbReference>
<dbReference type="Gene3D" id="3.40.50.720">
    <property type="entry name" value="NAD(P)-binding Rossmann-like Domain"/>
    <property type="match status" value="1"/>
</dbReference>
<dbReference type="PROSITE" id="PS00061">
    <property type="entry name" value="ADH_SHORT"/>
    <property type="match status" value="1"/>
</dbReference>
<dbReference type="SMART" id="SM00822">
    <property type="entry name" value="PKS_KR"/>
    <property type="match status" value="1"/>
</dbReference>
<keyword evidence="2" id="KW-0560">Oxidoreductase</keyword>
<dbReference type="CDD" id="cd05374">
    <property type="entry name" value="17beta-HSD-like_SDR_c"/>
    <property type="match status" value="1"/>
</dbReference>
<dbReference type="SUPFAM" id="SSF51735">
    <property type="entry name" value="NAD(P)-binding Rossmann-fold domains"/>
    <property type="match status" value="1"/>
</dbReference>
<dbReference type="InterPro" id="IPR036291">
    <property type="entry name" value="NAD(P)-bd_dom_sf"/>
</dbReference>
<gene>
    <name evidence="5" type="ORF">MNO81_28360</name>
</gene>
<dbReference type="RefSeq" id="WP_278223831.1">
    <property type="nucleotide sequence ID" value="NZ_JAKZMO010000042.1"/>
</dbReference>
<name>A0ABT6H054_MYCGU</name>
<dbReference type="PANTHER" id="PTHR44196">
    <property type="entry name" value="DEHYDROGENASE/REDUCTASE SDR FAMILY MEMBER 7B"/>
    <property type="match status" value="1"/>
</dbReference>
<evidence type="ECO:0000313" key="5">
    <source>
        <dbReference type="EMBL" id="MDG5486726.1"/>
    </source>
</evidence>
<evidence type="ECO:0000313" key="6">
    <source>
        <dbReference type="Proteomes" id="UP001154266"/>
    </source>
</evidence>
<evidence type="ECO:0000256" key="2">
    <source>
        <dbReference type="ARBA" id="ARBA00023002"/>
    </source>
</evidence>
<evidence type="ECO:0000259" key="4">
    <source>
        <dbReference type="SMART" id="SM00822"/>
    </source>
</evidence>
<dbReference type="Pfam" id="PF00106">
    <property type="entry name" value="adh_short"/>
    <property type="match status" value="1"/>
</dbReference>